<evidence type="ECO:0000256" key="1">
    <source>
        <dbReference type="SAM" id="Phobius"/>
    </source>
</evidence>
<proteinExistence type="predicted"/>
<dbReference type="PANTHER" id="PTHR30273:SF2">
    <property type="entry name" value="PROTEIN FECR"/>
    <property type="match status" value="1"/>
</dbReference>
<keyword evidence="1" id="KW-0812">Transmembrane</keyword>
<dbReference type="InterPro" id="IPR006860">
    <property type="entry name" value="FecR"/>
</dbReference>
<keyword evidence="1" id="KW-0472">Membrane</keyword>
<dbReference type="InterPro" id="IPR012373">
    <property type="entry name" value="Ferrdict_sens_TM"/>
</dbReference>
<dbReference type="Pfam" id="PF04773">
    <property type="entry name" value="FecR"/>
    <property type="match status" value="1"/>
</dbReference>
<dbReference type="Proteomes" id="UP000717835">
    <property type="component" value="Unassembled WGS sequence"/>
</dbReference>
<organism evidence="3 4">
    <name type="scientific">Mediterranea massiliensis</name>
    <dbReference type="NCBI Taxonomy" id="1841865"/>
    <lineage>
        <taxon>Bacteria</taxon>
        <taxon>Pseudomonadati</taxon>
        <taxon>Bacteroidota</taxon>
        <taxon>Bacteroidia</taxon>
        <taxon>Bacteroidales</taxon>
        <taxon>Bacteroidaceae</taxon>
        <taxon>Mediterranea</taxon>
    </lineage>
</organism>
<dbReference type="EMBL" id="DYVX01000061">
    <property type="protein sequence ID" value="HJF92264.1"/>
    <property type="molecule type" value="Genomic_DNA"/>
</dbReference>
<sequence>MKQNEDINDLLARHLAHESMTEAQQQQLDAWTAAHPTEYRRLMRLTDALRPQADESDFDARQAWLKVEPRLKGRTMELHRRRRFITFCSIAASLLLLLGTVTVYLFRQPAVHYVNNGRTARHLLLPDSSEVTLYPKTTLSFRYGAHRSERLARLEGKAFFHVKKAAGKPFRVETEEVEVEVLGTSFLVDATHTERTAVFVESGRVKVTADDNGLELHAHEKAELSGGSLQKGVIDDPATFFNRKKPKMVFNQTPIGDVIKEVEKHTGIRIELGRGVEENTITTRIDPDDAEGIAAELAFLCGCKCDTLKRGKLYRLHYE</sequence>
<protein>
    <submittedName>
        <fullName evidence="3">FecR domain-containing protein</fullName>
    </submittedName>
</protein>
<name>A0A921HXU3_9BACT</name>
<dbReference type="PANTHER" id="PTHR30273">
    <property type="entry name" value="PERIPLASMIC SIGNAL SENSOR AND SIGMA FACTOR ACTIVATOR FECR-RELATED"/>
    <property type="match status" value="1"/>
</dbReference>
<reference evidence="3" key="1">
    <citation type="journal article" date="2021" name="PeerJ">
        <title>Extensive microbial diversity within the chicken gut microbiome revealed by metagenomics and culture.</title>
        <authorList>
            <person name="Gilroy R."/>
            <person name="Ravi A."/>
            <person name="Getino M."/>
            <person name="Pursley I."/>
            <person name="Horton D.L."/>
            <person name="Alikhan N.F."/>
            <person name="Baker D."/>
            <person name="Gharbi K."/>
            <person name="Hall N."/>
            <person name="Watson M."/>
            <person name="Adriaenssens E.M."/>
            <person name="Foster-Nyarko E."/>
            <person name="Jarju S."/>
            <person name="Secka A."/>
            <person name="Antonio M."/>
            <person name="Oren A."/>
            <person name="Chaudhuri R.R."/>
            <person name="La Ragione R."/>
            <person name="Hildebrand F."/>
            <person name="Pallen M.J."/>
        </authorList>
    </citation>
    <scope>NUCLEOTIDE SEQUENCE</scope>
    <source>
        <strain evidence="3">CHK55-1828</strain>
    </source>
</reference>
<reference evidence="3" key="2">
    <citation type="submission" date="2021-09" db="EMBL/GenBank/DDBJ databases">
        <authorList>
            <person name="Gilroy R."/>
        </authorList>
    </citation>
    <scope>NUCLEOTIDE SEQUENCE</scope>
    <source>
        <strain evidence="3">CHK55-1828</strain>
    </source>
</reference>
<dbReference type="PIRSF" id="PIRSF018266">
    <property type="entry name" value="FecR"/>
    <property type="match status" value="1"/>
</dbReference>
<evidence type="ECO:0000259" key="2">
    <source>
        <dbReference type="Pfam" id="PF04773"/>
    </source>
</evidence>
<dbReference type="AlphaFoldDB" id="A0A921HXU3"/>
<dbReference type="Gene3D" id="2.60.120.1440">
    <property type="match status" value="1"/>
</dbReference>
<accession>A0A921HXU3</accession>
<keyword evidence="1" id="KW-1133">Transmembrane helix</keyword>
<feature type="domain" description="FecR protein" evidence="2">
    <location>
        <begin position="120"/>
        <end position="206"/>
    </location>
</feature>
<evidence type="ECO:0000313" key="3">
    <source>
        <dbReference type="EMBL" id="HJF92264.1"/>
    </source>
</evidence>
<dbReference type="RefSeq" id="WP_276827789.1">
    <property type="nucleotide sequence ID" value="NZ_DYVX01000061.1"/>
</dbReference>
<evidence type="ECO:0000313" key="4">
    <source>
        <dbReference type="Proteomes" id="UP000717835"/>
    </source>
</evidence>
<comment type="caution">
    <text evidence="3">The sequence shown here is derived from an EMBL/GenBank/DDBJ whole genome shotgun (WGS) entry which is preliminary data.</text>
</comment>
<dbReference type="GO" id="GO:0016989">
    <property type="term" value="F:sigma factor antagonist activity"/>
    <property type="evidence" value="ECO:0007669"/>
    <property type="project" value="TreeGrafter"/>
</dbReference>
<feature type="transmembrane region" description="Helical" evidence="1">
    <location>
        <begin position="84"/>
        <end position="106"/>
    </location>
</feature>
<gene>
    <name evidence="3" type="ORF">K8W02_07760</name>
</gene>